<feature type="transmembrane region" description="Helical" evidence="1">
    <location>
        <begin position="33"/>
        <end position="50"/>
    </location>
</feature>
<comment type="caution">
    <text evidence="2">The sequence shown here is derived from an EMBL/GenBank/DDBJ whole genome shotgun (WGS) entry which is preliminary data.</text>
</comment>
<feature type="transmembrane region" description="Helical" evidence="1">
    <location>
        <begin position="6"/>
        <end position="24"/>
    </location>
</feature>
<dbReference type="RefSeq" id="WP_152898409.1">
    <property type="nucleotide sequence ID" value="NZ_WHUV01000003.1"/>
</dbReference>
<accession>A0A7X1U544</accession>
<feature type="transmembrane region" description="Helical" evidence="1">
    <location>
        <begin position="94"/>
        <end position="116"/>
    </location>
</feature>
<evidence type="ECO:0008006" key="4">
    <source>
        <dbReference type="Google" id="ProtNLM"/>
    </source>
</evidence>
<evidence type="ECO:0000313" key="2">
    <source>
        <dbReference type="EMBL" id="MQA55157.1"/>
    </source>
</evidence>
<keyword evidence="1" id="KW-0472">Membrane</keyword>
<feature type="transmembrane region" description="Helical" evidence="1">
    <location>
        <begin position="62"/>
        <end position="87"/>
    </location>
</feature>
<proteinExistence type="predicted"/>
<organism evidence="2 3">
    <name type="scientific">Pseudomonas piscis</name>
    <dbReference type="NCBI Taxonomy" id="2614538"/>
    <lineage>
        <taxon>Bacteria</taxon>
        <taxon>Pseudomonadati</taxon>
        <taxon>Pseudomonadota</taxon>
        <taxon>Gammaproteobacteria</taxon>
        <taxon>Pseudomonadales</taxon>
        <taxon>Pseudomonadaceae</taxon>
        <taxon>Pseudomonas</taxon>
    </lineage>
</organism>
<dbReference type="AlphaFoldDB" id="A0A7X1U544"/>
<evidence type="ECO:0000256" key="1">
    <source>
        <dbReference type="SAM" id="Phobius"/>
    </source>
</evidence>
<name>A0A7X1U544_9PSED</name>
<feature type="transmembrane region" description="Helical" evidence="1">
    <location>
        <begin position="128"/>
        <end position="149"/>
    </location>
</feature>
<dbReference type="EMBL" id="WHUV01000003">
    <property type="protein sequence ID" value="MQA55157.1"/>
    <property type="molecule type" value="Genomic_DNA"/>
</dbReference>
<keyword evidence="1" id="KW-1133">Transmembrane helix</keyword>
<evidence type="ECO:0000313" key="3">
    <source>
        <dbReference type="Proteomes" id="UP000486534"/>
    </source>
</evidence>
<sequence>MINILQGTPLWVYAVFAMILYYGLRARSGSRESLGSLLIAPLILLVWSLWSMSLGGHPLLALGAWTAGAVLGSLVAILLFSTFGAVLDSGGEALLVPGTLKILGISLLFFVVKYWLGYQKAVHPEQATSVQMLSIGGAAAGFTVGLFWGRALKLYRHLRILQARH</sequence>
<protein>
    <recommendedName>
        <fullName evidence="4">DUF1453 domain-containing protein</fullName>
    </recommendedName>
</protein>
<reference evidence="2 3" key="1">
    <citation type="submission" date="2019-10" db="EMBL/GenBank/DDBJ databases">
        <title>Pseudomonas dajingensis sp. nov., isolated from the profound head ulcers of farmed Murray cod (Maccullochella peelii peelii).</title>
        <authorList>
            <person name="Liu Y."/>
        </authorList>
    </citation>
    <scope>NUCLEOTIDE SEQUENCE [LARGE SCALE GENOMIC DNA]</scope>
    <source>
        <strain evidence="2 3">MC042</strain>
    </source>
</reference>
<dbReference type="Proteomes" id="UP000486534">
    <property type="component" value="Unassembled WGS sequence"/>
</dbReference>
<keyword evidence="1" id="KW-0812">Transmembrane</keyword>
<gene>
    <name evidence="2" type="ORF">GDH07_17720</name>
</gene>